<gene>
    <name evidence="1" type="ORF">A4W93_04090</name>
</gene>
<evidence type="ECO:0000313" key="1">
    <source>
        <dbReference type="EMBL" id="ARN19163.1"/>
    </source>
</evidence>
<dbReference type="SUPFAM" id="SSF53474">
    <property type="entry name" value="alpha/beta-Hydrolases"/>
    <property type="match status" value="1"/>
</dbReference>
<dbReference type="KEGG" id="rgu:A4W93_04090"/>
<sequence length="246" mass="26704">MSTAFLPFPPSLGLLGMEPLRAAFEFAGMHLMDRSRLQAGDGHPVVFFPGLATDRRAIAPLRDCCERLGYAVFDWELGFNTGPQGHIDEWLGGLARHVESVSSEHGRRASLVGWSLGGIYAREIAKIVPGAVRQVVTLGTPFAGSGHETNVGWLYHTMNGQAPSVDAELSARLRTTPGVPTTSVYSRSDGVVAWQACVLQRGRMAENVEVDGSHMGLPWNPKVLSVVADRLSQPEGAWRRYVARDA</sequence>
<dbReference type="OrthoDB" id="345573at2"/>
<evidence type="ECO:0000313" key="2">
    <source>
        <dbReference type="Proteomes" id="UP000193427"/>
    </source>
</evidence>
<protein>
    <submittedName>
        <fullName evidence="1">Uncharacterized protein</fullName>
    </submittedName>
</protein>
<dbReference type="Gene3D" id="3.40.50.1820">
    <property type="entry name" value="alpha/beta hydrolase"/>
    <property type="match status" value="1"/>
</dbReference>
<name>A0A1W6L4H8_9BURK</name>
<accession>A0A1W6L4H8</accession>
<proteinExistence type="predicted"/>
<keyword evidence="2" id="KW-1185">Reference proteome</keyword>
<organism evidence="1 2">
    <name type="scientific">Piscinibacter gummiphilus</name>
    <dbReference type="NCBI Taxonomy" id="946333"/>
    <lineage>
        <taxon>Bacteria</taxon>
        <taxon>Pseudomonadati</taxon>
        <taxon>Pseudomonadota</taxon>
        <taxon>Betaproteobacteria</taxon>
        <taxon>Burkholderiales</taxon>
        <taxon>Sphaerotilaceae</taxon>
        <taxon>Piscinibacter</taxon>
    </lineage>
</organism>
<dbReference type="InterPro" id="IPR029058">
    <property type="entry name" value="AB_hydrolase_fold"/>
</dbReference>
<dbReference type="RefSeq" id="WP_085749408.1">
    <property type="nucleotide sequence ID" value="NZ_BSPR01000002.1"/>
</dbReference>
<dbReference type="EMBL" id="CP015118">
    <property type="protein sequence ID" value="ARN19163.1"/>
    <property type="molecule type" value="Genomic_DNA"/>
</dbReference>
<reference evidence="1 2" key="1">
    <citation type="submission" date="2016-04" db="EMBL/GenBank/DDBJ databases">
        <title>Complete genome sequence of natural rubber-degrading, novel Gram-negative bacterium, Rhizobacter gummiphilus strain NS21.</title>
        <authorList>
            <person name="Tabata M."/>
            <person name="Kasai D."/>
            <person name="Fukuda M."/>
        </authorList>
    </citation>
    <scope>NUCLEOTIDE SEQUENCE [LARGE SCALE GENOMIC DNA]</scope>
    <source>
        <strain evidence="1 2">NS21</strain>
    </source>
</reference>
<dbReference type="STRING" id="946333.A4W93_04090"/>
<dbReference type="Proteomes" id="UP000193427">
    <property type="component" value="Chromosome"/>
</dbReference>
<dbReference type="AlphaFoldDB" id="A0A1W6L4H8"/>